<dbReference type="AlphaFoldDB" id="A0A8J4QJ92"/>
<organism evidence="2 3">
    <name type="scientific">Castanea mollissima</name>
    <name type="common">Chinese chestnut</name>
    <dbReference type="NCBI Taxonomy" id="60419"/>
    <lineage>
        <taxon>Eukaryota</taxon>
        <taxon>Viridiplantae</taxon>
        <taxon>Streptophyta</taxon>
        <taxon>Embryophyta</taxon>
        <taxon>Tracheophyta</taxon>
        <taxon>Spermatophyta</taxon>
        <taxon>Magnoliopsida</taxon>
        <taxon>eudicotyledons</taxon>
        <taxon>Gunneridae</taxon>
        <taxon>Pentapetalae</taxon>
        <taxon>rosids</taxon>
        <taxon>fabids</taxon>
        <taxon>Fagales</taxon>
        <taxon>Fagaceae</taxon>
        <taxon>Castanea</taxon>
    </lineage>
</organism>
<keyword evidence="3" id="KW-1185">Reference proteome</keyword>
<reference evidence="2" key="1">
    <citation type="submission" date="2020-03" db="EMBL/GenBank/DDBJ databases">
        <title>Castanea mollissima Vanexum genome sequencing.</title>
        <authorList>
            <person name="Staton M."/>
        </authorList>
    </citation>
    <scope>NUCLEOTIDE SEQUENCE</scope>
    <source>
        <tissue evidence="2">Leaf</tissue>
    </source>
</reference>
<evidence type="ECO:0000256" key="1">
    <source>
        <dbReference type="SAM" id="MobiDB-lite"/>
    </source>
</evidence>
<dbReference type="EMBL" id="JRKL02004381">
    <property type="protein sequence ID" value="KAF3952717.1"/>
    <property type="molecule type" value="Genomic_DNA"/>
</dbReference>
<evidence type="ECO:0000313" key="2">
    <source>
        <dbReference type="EMBL" id="KAF3952717.1"/>
    </source>
</evidence>
<name>A0A8J4QJ92_9ROSI</name>
<sequence>MKGSSVLSHSRALEAEAENLGKSNPSDSADSETDTTRAGAAHYPQESLEMENDCVWKGVSPAAPLTSSENKVIVIPDEIIAQIWAASTKAPGWFEKELGYAWKHIFPISLASIRSGKLPLDHNTWSLVPNSWWKFYTDILEISWEAAEELSRQRRPSVMPPHWDKSEWIIQERKLVDFRGLATAH</sequence>
<feature type="region of interest" description="Disordered" evidence="1">
    <location>
        <begin position="1"/>
        <end position="44"/>
    </location>
</feature>
<accession>A0A8J4QJ92</accession>
<proteinExistence type="predicted"/>
<gene>
    <name evidence="2" type="ORF">CMV_021756</name>
</gene>
<protein>
    <submittedName>
        <fullName evidence="2">Uncharacterized protein</fullName>
    </submittedName>
</protein>
<evidence type="ECO:0000313" key="3">
    <source>
        <dbReference type="Proteomes" id="UP000737018"/>
    </source>
</evidence>
<dbReference type="Proteomes" id="UP000737018">
    <property type="component" value="Unassembled WGS sequence"/>
</dbReference>
<comment type="caution">
    <text evidence="2">The sequence shown here is derived from an EMBL/GenBank/DDBJ whole genome shotgun (WGS) entry which is preliminary data.</text>
</comment>